<protein>
    <submittedName>
        <fullName evidence="3">Uncharacterized protein</fullName>
    </submittedName>
</protein>
<feature type="compositionally biased region" description="Low complexity" evidence="1">
    <location>
        <begin position="710"/>
        <end position="721"/>
    </location>
</feature>
<feature type="compositionally biased region" description="Basic and acidic residues" evidence="1">
    <location>
        <begin position="785"/>
        <end position="796"/>
    </location>
</feature>
<evidence type="ECO:0000256" key="2">
    <source>
        <dbReference type="SAM" id="Phobius"/>
    </source>
</evidence>
<keyword evidence="2" id="KW-0472">Membrane</keyword>
<evidence type="ECO:0000313" key="4">
    <source>
        <dbReference type="Proteomes" id="UP000594260"/>
    </source>
</evidence>
<keyword evidence="4" id="KW-1185">Reference proteome</keyword>
<dbReference type="EnsemblMetazoa" id="XM_022795605">
    <property type="protein sequence ID" value="XP_022651340"/>
    <property type="gene ID" value="LOC111246282"/>
</dbReference>
<evidence type="ECO:0000256" key="1">
    <source>
        <dbReference type="SAM" id="MobiDB-lite"/>
    </source>
</evidence>
<feature type="compositionally biased region" description="Basic and acidic residues" evidence="1">
    <location>
        <begin position="639"/>
        <end position="650"/>
    </location>
</feature>
<dbReference type="RefSeq" id="XP_022651340.1">
    <property type="nucleotide sequence ID" value="XM_022795605.1"/>
</dbReference>
<name>A0A7M7JFJ9_VARDE</name>
<dbReference type="AlphaFoldDB" id="A0A7M7JFJ9"/>
<keyword evidence="2" id="KW-0812">Transmembrane</keyword>
<feature type="region of interest" description="Disordered" evidence="1">
    <location>
        <begin position="702"/>
        <end position="738"/>
    </location>
</feature>
<dbReference type="Proteomes" id="UP000594260">
    <property type="component" value="Unplaced"/>
</dbReference>
<feature type="region of interest" description="Disordered" evidence="1">
    <location>
        <begin position="623"/>
        <end position="651"/>
    </location>
</feature>
<organism evidence="3 4">
    <name type="scientific">Varroa destructor</name>
    <name type="common">Honeybee mite</name>
    <dbReference type="NCBI Taxonomy" id="109461"/>
    <lineage>
        <taxon>Eukaryota</taxon>
        <taxon>Metazoa</taxon>
        <taxon>Ecdysozoa</taxon>
        <taxon>Arthropoda</taxon>
        <taxon>Chelicerata</taxon>
        <taxon>Arachnida</taxon>
        <taxon>Acari</taxon>
        <taxon>Parasitiformes</taxon>
        <taxon>Mesostigmata</taxon>
        <taxon>Gamasina</taxon>
        <taxon>Dermanyssoidea</taxon>
        <taxon>Varroidae</taxon>
        <taxon>Varroa</taxon>
    </lineage>
</organism>
<dbReference type="InParanoid" id="A0A7M7JFJ9"/>
<feature type="region of interest" description="Disordered" evidence="1">
    <location>
        <begin position="877"/>
        <end position="912"/>
    </location>
</feature>
<keyword evidence="2" id="KW-1133">Transmembrane helix</keyword>
<reference evidence="3" key="1">
    <citation type="submission" date="2021-01" db="UniProtKB">
        <authorList>
            <consortium name="EnsemblMetazoa"/>
        </authorList>
    </citation>
    <scope>IDENTIFICATION</scope>
</reference>
<feature type="compositionally biased region" description="Basic and acidic residues" evidence="1">
    <location>
        <begin position="204"/>
        <end position="220"/>
    </location>
</feature>
<feature type="region of interest" description="Disordered" evidence="1">
    <location>
        <begin position="192"/>
        <end position="221"/>
    </location>
</feature>
<feature type="compositionally biased region" description="Basic and acidic residues" evidence="1">
    <location>
        <begin position="903"/>
        <end position="912"/>
    </location>
</feature>
<proteinExistence type="predicted"/>
<accession>A0A7M7JFJ9</accession>
<sequence>MGAFALDRNRFKCSSMQLTVLFAAFCLAALIVTPEQNWAAFTTDTEIGLGLASEQARQPGSALPALHRTARVLHLGQLGAPLPGDMSWDDDSIISHNMHHQKTDKEGTEERNAPYWTAGKEILEEAQTAERRGADHLGREVVNGVAYLKINHGIAGSGTQVPSASLHYSQVPLPIAPTQTSGQSAHAFHYVSATDKSRTSQSPNHEDLERTEKEDERDLNKATVTPIIANKELTMSQEYFPDDGALSDDIEARTPSHELLPPDATITQSHFQTDEEEKTECCLEETMEKRGPSVTTTFVTSKPDITAPKLTKANVEKKNYHADEVTTLSTDGAIDEPTLQQPLENIKDSQSNQTNTHHKEFENDYVEKNTTGAITTKNHEIGDFPTYNDNNTEVDITSDSALMKSTRNQSSEIDTGPSFGTADGYATTVSSTKNLPREIFELYDSNENIQSTPRNSNAEHVLTEQKANSEITTEPSTINESTEPATTIAITETTAPQIKLAVVLADKLAKTVAQTIAMTEANTSLNSSERLHYETETELALAEMTTGKSEVQLPTSNRTTERTPEALISDINGDFKKTSISFDQAGTPASSNLSRFVTINSSISYDIVRKSTDALATTQLISPEVESSSSNSLPITKPSEPERPIIDPFRKTPAIPRNDFVLGLEGLFQLKFRPGSQSEMYNKIKSVRHPKMIDTAVNAVSNGHDAPARTSTVSPSSSSSPHGTQPGTKYPQTTNKPTTIATVSSPLVMAPAPAGFLVNSIPSLFSNGDPSANLLNFPWGPLGTKNDETRAEKASETEVMTPNPQANTPPPNPSSDTFTPTPNIAKVNLFTKRPLPMVASTRDPFNGPSRKFNVFASLTNATNFSYSGSNIKLDHRRPKLRPLASPSIGPVSEYSSPSNESRPQIEGEKPRFGRLDRHITIVQPRAPPVPPPPVVPAIPEIDYDADLIHRGTPPTPRNRKQPISTRARTTLLMSASLITGAAVFFATLLAVCRRRAKNARLLRRRAVEDLIHDAASEASSSYGYGESTYSYGHKGLLPL</sequence>
<feature type="transmembrane region" description="Helical" evidence="2">
    <location>
        <begin position="971"/>
        <end position="992"/>
    </location>
</feature>
<feature type="compositionally biased region" description="Polar residues" evidence="1">
    <location>
        <begin position="893"/>
        <end position="902"/>
    </location>
</feature>
<feature type="region of interest" description="Disordered" evidence="1">
    <location>
        <begin position="779"/>
        <end position="819"/>
    </location>
</feature>
<feature type="compositionally biased region" description="Low complexity" evidence="1">
    <location>
        <begin position="623"/>
        <end position="635"/>
    </location>
</feature>
<evidence type="ECO:0000313" key="3">
    <source>
        <dbReference type="EnsemblMetazoa" id="XP_022651340"/>
    </source>
</evidence>
<feature type="compositionally biased region" description="Polar residues" evidence="1">
    <location>
        <begin position="722"/>
        <end position="738"/>
    </location>
</feature>
<dbReference type="GeneID" id="111246282"/>
<dbReference type="KEGG" id="vde:111246282"/>